<protein>
    <submittedName>
        <fullName evidence="5">Glycosyltransferase family 2 protein</fullName>
    </submittedName>
</protein>
<dbReference type="PANTHER" id="PTHR43685:SF5">
    <property type="entry name" value="GLYCOSYLTRANSFERASE EPSE-RELATED"/>
    <property type="match status" value="1"/>
</dbReference>
<comment type="caution">
    <text evidence="5">The sequence shown here is derived from an EMBL/GenBank/DDBJ whole genome shotgun (WGS) entry which is preliminary data.</text>
</comment>
<comment type="similarity">
    <text evidence="1">Belongs to the glycosyltransferase 2 family.</text>
</comment>
<dbReference type="Proteomes" id="UP000577891">
    <property type="component" value="Unassembled WGS sequence"/>
</dbReference>
<dbReference type="InterPro" id="IPR050834">
    <property type="entry name" value="Glycosyltransf_2"/>
</dbReference>
<keyword evidence="3 5" id="KW-0808">Transferase</keyword>
<dbReference type="EMBL" id="JABEQE010000007">
    <property type="protein sequence ID" value="MBB2172383.1"/>
    <property type="molecule type" value="Genomic_DNA"/>
</dbReference>
<proteinExistence type="inferred from homology"/>
<gene>
    <name evidence="5" type="ORF">HLH35_09690</name>
</gene>
<evidence type="ECO:0000256" key="1">
    <source>
        <dbReference type="ARBA" id="ARBA00006739"/>
    </source>
</evidence>
<evidence type="ECO:0000256" key="3">
    <source>
        <dbReference type="ARBA" id="ARBA00022679"/>
    </source>
</evidence>
<reference evidence="5 6" key="1">
    <citation type="submission" date="2020-04" db="EMBL/GenBank/DDBJ databases">
        <title>Description of novel Gluconacetobacter.</title>
        <authorList>
            <person name="Sombolestani A."/>
        </authorList>
    </citation>
    <scope>NUCLEOTIDE SEQUENCE [LARGE SCALE GENOMIC DNA]</scope>
    <source>
        <strain evidence="5 6">LMG 27724</strain>
    </source>
</reference>
<sequence length="384" mass="42201">MADSLIDILIPAYNAEATIREAIDSLRGQTIATIRIVVVDDGSTDETGRILAELASQDPRIVVLTQPNGGITAALNHGLSLCRAPFIARLDADDLAAPDRLERQVGYMTAHLDCIALSGSGRHIDAHGRPTGDRVRAPRIDRADPSWLPAREPYLPQPFLMMRRAAFDRVGGYRSLAVAEDSDLCWRLQEVGTMLNLPEDFGSYRVHANSISSASIRNGRSMAFWSQMAAVSARRRRARQPDLAFSADELRRCAQAVSLEDFLHAGAAVLSADERSWLALAMGMKLVALAFYRPFELDSTDCGFIRRALRDPSISIRAENRAEMADHLMGTATRLAIRGRFGDALGLVAPARYPVLLGRISFRLILPQGVREMFKRLAGRAQPA</sequence>
<evidence type="ECO:0000313" key="6">
    <source>
        <dbReference type="Proteomes" id="UP000577891"/>
    </source>
</evidence>
<evidence type="ECO:0000256" key="2">
    <source>
        <dbReference type="ARBA" id="ARBA00022676"/>
    </source>
</evidence>
<dbReference type="GO" id="GO:0016757">
    <property type="term" value="F:glycosyltransferase activity"/>
    <property type="evidence" value="ECO:0007669"/>
    <property type="project" value="UniProtKB-KW"/>
</dbReference>
<name>A0A7W4J0C0_9PROT</name>
<accession>A0A7W4J0C0</accession>
<dbReference type="InterPro" id="IPR029044">
    <property type="entry name" value="Nucleotide-diphossugar_trans"/>
</dbReference>
<dbReference type="PANTHER" id="PTHR43685">
    <property type="entry name" value="GLYCOSYLTRANSFERASE"/>
    <property type="match status" value="1"/>
</dbReference>
<keyword evidence="6" id="KW-1185">Reference proteome</keyword>
<dbReference type="Gene3D" id="3.90.550.10">
    <property type="entry name" value="Spore Coat Polysaccharide Biosynthesis Protein SpsA, Chain A"/>
    <property type="match status" value="1"/>
</dbReference>
<evidence type="ECO:0000313" key="5">
    <source>
        <dbReference type="EMBL" id="MBB2172383.1"/>
    </source>
</evidence>
<keyword evidence="2" id="KW-0328">Glycosyltransferase</keyword>
<dbReference type="CDD" id="cd00761">
    <property type="entry name" value="Glyco_tranf_GTA_type"/>
    <property type="match status" value="1"/>
</dbReference>
<dbReference type="Pfam" id="PF00535">
    <property type="entry name" value="Glycos_transf_2"/>
    <property type="match status" value="1"/>
</dbReference>
<dbReference type="SUPFAM" id="SSF53448">
    <property type="entry name" value="Nucleotide-diphospho-sugar transferases"/>
    <property type="match status" value="1"/>
</dbReference>
<dbReference type="InterPro" id="IPR001173">
    <property type="entry name" value="Glyco_trans_2-like"/>
</dbReference>
<dbReference type="AlphaFoldDB" id="A0A7W4J0C0"/>
<evidence type="ECO:0000259" key="4">
    <source>
        <dbReference type="Pfam" id="PF00535"/>
    </source>
</evidence>
<feature type="domain" description="Glycosyltransferase 2-like" evidence="4">
    <location>
        <begin position="8"/>
        <end position="170"/>
    </location>
</feature>
<organism evidence="5 6">
    <name type="scientific">Gluconacetobacter asukensis</name>
    <dbReference type="NCBI Taxonomy" id="1017181"/>
    <lineage>
        <taxon>Bacteria</taxon>
        <taxon>Pseudomonadati</taxon>
        <taxon>Pseudomonadota</taxon>
        <taxon>Alphaproteobacteria</taxon>
        <taxon>Acetobacterales</taxon>
        <taxon>Acetobacteraceae</taxon>
        <taxon>Gluconacetobacter</taxon>
    </lineage>
</organism>